<dbReference type="Proteomes" id="UP001233271">
    <property type="component" value="Chromosome 2"/>
</dbReference>
<feature type="compositionally biased region" description="Low complexity" evidence="1">
    <location>
        <begin position="98"/>
        <end position="111"/>
    </location>
</feature>
<feature type="region of interest" description="Disordered" evidence="1">
    <location>
        <begin position="93"/>
        <end position="126"/>
    </location>
</feature>
<accession>A0AA48IFA6</accession>
<reference evidence="2" key="1">
    <citation type="journal article" date="2023" name="BMC Genomics">
        <title>Chromosome-level genome assemblies of Cutaneotrichosporon spp. (Trichosporonales, Basidiomycota) reveal imbalanced evolution between nucleotide sequences and chromosome synteny.</title>
        <authorList>
            <person name="Kobayashi Y."/>
            <person name="Kayamori A."/>
            <person name="Aoki K."/>
            <person name="Shiwa Y."/>
            <person name="Matsutani M."/>
            <person name="Fujita N."/>
            <person name="Sugita T."/>
            <person name="Iwasaki W."/>
            <person name="Tanaka N."/>
            <person name="Takashima M."/>
        </authorList>
    </citation>
    <scope>NUCLEOTIDE SEQUENCE</scope>
    <source>
        <strain evidence="2">HIS019</strain>
    </source>
</reference>
<protein>
    <submittedName>
        <fullName evidence="2">Uncharacterized protein</fullName>
    </submittedName>
</protein>
<evidence type="ECO:0000256" key="1">
    <source>
        <dbReference type="SAM" id="MobiDB-lite"/>
    </source>
</evidence>
<sequence>MVDAEPAISRLSRAPPLVPPTDLTPAALCLSLHNVASSHIGRKLRMVVQILALDQSHKATHVLATSHATQPRPLLFLSLDRVLLGRHPSLQSADWWETPQQQGTSTQSPLTKPIGPEGGARTPRSPLALRPGEWISVVGWLEASDMPREIIVPDGYTPPLDAVLDCIHVSMAREPPPGSVCRGDLAVGG</sequence>
<dbReference type="KEGG" id="ccac:CcaHIS019_0204000"/>
<evidence type="ECO:0000313" key="3">
    <source>
        <dbReference type="Proteomes" id="UP001233271"/>
    </source>
</evidence>
<proteinExistence type="predicted"/>
<gene>
    <name evidence="2" type="ORF">CcaverHIS019_0204000</name>
</gene>
<name>A0AA48IFA6_9TREE</name>
<organism evidence="2 3">
    <name type="scientific">Cutaneotrichosporon cavernicola</name>
    <dbReference type="NCBI Taxonomy" id="279322"/>
    <lineage>
        <taxon>Eukaryota</taxon>
        <taxon>Fungi</taxon>
        <taxon>Dikarya</taxon>
        <taxon>Basidiomycota</taxon>
        <taxon>Agaricomycotina</taxon>
        <taxon>Tremellomycetes</taxon>
        <taxon>Trichosporonales</taxon>
        <taxon>Trichosporonaceae</taxon>
        <taxon>Cutaneotrichosporon</taxon>
    </lineage>
</organism>
<dbReference type="EMBL" id="AP028213">
    <property type="protein sequence ID" value="BEI89038.1"/>
    <property type="molecule type" value="Genomic_DNA"/>
</dbReference>
<dbReference type="AlphaFoldDB" id="A0AA48IFA6"/>
<dbReference type="RefSeq" id="XP_060454304.1">
    <property type="nucleotide sequence ID" value="XM_060597407.1"/>
</dbReference>
<dbReference type="GeneID" id="85492909"/>
<keyword evidence="3" id="KW-1185">Reference proteome</keyword>
<evidence type="ECO:0000313" key="2">
    <source>
        <dbReference type="EMBL" id="BEI89038.1"/>
    </source>
</evidence>